<sequence length="183" mass="20642">MKIISTQIEDCFIVEPSVFKDNRGYFMESYNSKEFQNKTNLRVNFVQDNESMSSYGVIRGLHAQLGAHAQAKLVRVVKGKVLDVVVDARSSSPSFGKIVSKILDADNKKQLFVPKGCLHGFAVLENDTIFSYKCDAFYNKESEVGVNPLDSDLQIDWKVKIGAEIISKKDKEASSWAEFYKQL</sequence>
<comment type="catalytic activity">
    <reaction evidence="1 7">
        <text>dTDP-4-dehydro-6-deoxy-alpha-D-glucose = dTDP-4-dehydro-beta-L-rhamnose</text>
        <dbReference type="Rhea" id="RHEA:16969"/>
        <dbReference type="ChEBI" id="CHEBI:57649"/>
        <dbReference type="ChEBI" id="CHEBI:62830"/>
        <dbReference type="EC" id="5.1.3.13"/>
    </reaction>
</comment>
<dbReference type="UniPathway" id="UPA00124"/>
<keyword evidence="7 8" id="KW-0413">Isomerase</keyword>
<dbReference type="NCBIfam" id="TIGR01221">
    <property type="entry name" value="rmlC"/>
    <property type="match status" value="1"/>
</dbReference>
<dbReference type="GO" id="GO:0019305">
    <property type="term" value="P:dTDP-rhamnose biosynthetic process"/>
    <property type="evidence" value="ECO:0007669"/>
    <property type="project" value="UniProtKB-UniRule"/>
</dbReference>
<dbReference type="Pfam" id="PF00908">
    <property type="entry name" value="dTDP_sugar_isom"/>
    <property type="match status" value="1"/>
</dbReference>
<dbReference type="AlphaFoldDB" id="A0A507ZBJ9"/>
<feature type="active site" description="Proton acceptor" evidence="5">
    <location>
        <position position="62"/>
    </location>
</feature>
<evidence type="ECO:0000256" key="4">
    <source>
        <dbReference type="ARBA" id="ARBA00019595"/>
    </source>
</evidence>
<evidence type="ECO:0000313" key="8">
    <source>
        <dbReference type="EMBL" id="TQD33803.1"/>
    </source>
</evidence>
<comment type="function">
    <text evidence="2 7">Catalyzes the epimerization of the C3' and C5'positions of dTDP-6-deoxy-D-xylo-4-hexulose, forming dTDP-6-deoxy-L-lyxo-4-hexulose.</text>
</comment>
<feature type="site" description="Participates in a stacking interaction with the thymidine ring of dTDP-4-oxo-6-deoxyglucose" evidence="6">
    <location>
        <position position="138"/>
    </location>
</feature>
<comment type="subunit">
    <text evidence="7">Homodimer.</text>
</comment>
<comment type="pathway">
    <text evidence="7">Carbohydrate biosynthesis; dTDP-L-rhamnose biosynthesis.</text>
</comment>
<organism evidence="8 9">
    <name type="scientific">Haloflavibacter putidus</name>
    <dbReference type="NCBI Taxonomy" id="2576776"/>
    <lineage>
        <taxon>Bacteria</taxon>
        <taxon>Pseudomonadati</taxon>
        <taxon>Bacteroidota</taxon>
        <taxon>Flavobacteriia</taxon>
        <taxon>Flavobacteriales</taxon>
        <taxon>Flavobacteriaceae</taxon>
        <taxon>Haloflavibacter</taxon>
    </lineage>
</organism>
<accession>A0A507ZBJ9</accession>
<dbReference type="SUPFAM" id="SSF51182">
    <property type="entry name" value="RmlC-like cupins"/>
    <property type="match status" value="1"/>
</dbReference>
<gene>
    <name evidence="8" type="primary">rfbC</name>
    <name evidence="8" type="ORF">FKR84_12655</name>
</gene>
<evidence type="ECO:0000256" key="7">
    <source>
        <dbReference type="RuleBase" id="RU364069"/>
    </source>
</evidence>
<dbReference type="InterPro" id="IPR014710">
    <property type="entry name" value="RmlC-like_jellyroll"/>
</dbReference>
<dbReference type="Gene3D" id="2.60.120.10">
    <property type="entry name" value="Jelly Rolls"/>
    <property type="match status" value="1"/>
</dbReference>
<evidence type="ECO:0000256" key="3">
    <source>
        <dbReference type="ARBA" id="ARBA00012098"/>
    </source>
</evidence>
<comment type="similarity">
    <text evidence="7">Belongs to the dTDP-4-dehydrorhamnose 3,5-epimerase family.</text>
</comment>
<comment type="caution">
    <text evidence="8">The sequence shown here is derived from an EMBL/GenBank/DDBJ whole genome shotgun (WGS) entry which is preliminary data.</text>
</comment>
<dbReference type="EC" id="5.1.3.13" evidence="3 7"/>
<dbReference type="PANTHER" id="PTHR21047:SF2">
    <property type="entry name" value="THYMIDINE DIPHOSPHO-4-KETO-RHAMNOSE 3,5-EPIMERASE"/>
    <property type="match status" value="1"/>
</dbReference>
<dbReference type="GO" id="GO:0005829">
    <property type="term" value="C:cytosol"/>
    <property type="evidence" value="ECO:0007669"/>
    <property type="project" value="TreeGrafter"/>
</dbReference>
<dbReference type="PANTHER" id="PTHR21047">
    <property type="entry name" value="DTDP-6-DEOXY-D-GLUCOSE-3,5 EPIMERASE"/>
    <property type="match status" value="1"/>
</dbReference>
<dbReference type="CDD" id="cd00438">
    <property type="entry name" value="cupin_RmlC"/>
    <property type="match status" value="1"/>
</dbReference>
<dbReference type="InterPro" id="IPR000888">
    <property type="entry name" value="RmlC-like"/>
</dbReference>
<proteinExistence type="inferred from homology"/>
<evidence type="ECO:0000256" key="1">
    <source>
        <dbReference type="ARBA" id="ARBA00001298"/>
    </source>
</evidence>
<dbReference type="RefSeq" id="WP_141422683.1">
    <property type="nucleotide sequence ID" value="NZ_VIAR01000016.1"/>
</dbReference>
<keyword evidence="9" id="KW-1185">Reference proteome</keyword>
<dbReference type="InterPro" id="IPR011051">
    <property type="entry name" value="RmlC_Cupin_sf"/>
</dbReference>
<evidence type="ECO:0000256" key="5">
    <source>
        <dbReference type="PIRSR" id="PIRSR600888-1"/>
    </source>
</evidence>
<evidence type="ECO:0000256" key="6">
    <source>
        <dbReference type="PIRSR" id="PIRSR600888-3"/>
    </source>
</evidence>
<dbReference type="Proteomes" id="UP000317169">
    <property type="component" value="Unassembled WGS sequence"/>
</dbReference>
<evidence type="ECO:0000313" key="9">
    <source>
        <dbReference type="Proteomes" id="UP000317169"/>
    </source>
</evidence>
<name>A0A507ZBJ9_9FLAO</name>
<dbReference type="OrthoDB" id="9800680at2"/>
<feature type="active site" description="Proton donor" evidence="5">
    <location>
        <position position="132"/>
    </location>
</feature>
<protein>
    <recommendedName>
        <fullName evidence="4 7">dTDP-4-dehydrorhamnose 3,5-epimerase</fullName>
        <ecNumber evidence="3 7">5.1.3.13</ecNumber>
    </recommendedName>
    <alternativeName>
        <fullName evidence="7">Thymidine diphospho-4-keto-rhamnose 3,5-epimerase</fullName>
    </alternativeName>
</protein>
<dbReference type="EMBL" id="VIAR01000016">
    <property type="protein sequence ID" value="TQD33803.1"/>
    <property type="molecule type" value="Genomic_DNA"/>
</dbReference>
<dbReference type="GO" id="GO:0008830">
    <property type="term" value="F:dTDP-4-dehydrorhamnose 3,5-epimerase activity"/>
    <property type="evidence" value="ECO:0007669"/>
    <property type="project" value="UniProtKB-UniRule"/>
</dbReference>
<dbReference type="GO" id="GO:0000271">
    <property type="term" value="P:polysaccharide biosynthetic process"/>
    <property type="evidence" value="ECO:0007669"/>
    <property type="project" value="TreeGrafter"/>
</dbReference>
<reference evidence="8 9" key="1">
    <citation type="submission" date="2019-06" db="EMBL/GenBank/DDBJ databases">
        <title>Flavibacter putida gen. nov., sp. nov., a novel marine bacterium of the family Flavobacteriaceae isolated from coastal seawater.</title>
        <authorList>
            <person name="Feng X."/>
        </authorList>
    </citation>
    <scope>NUCLEOTIDE SEQUENCE [LARGE SCALE GENOMIC DNA]</scope>
    <source>
        <strain evidence="8 9">PLHSN227</strain>
    </source>
</reference>
<evidence type="ECO:0000256" key="2">
    <source>
        <dbReference type="ARBA" id="ARBA00001997"/>
    </source>
</evidence>